<organism evidence="8 9">
    <name type="scientific">Chelonoidis abingdonii</name>
    <name type="common">Abingdon island giant tortoise</name>
    <name type="synonym">Testudo abingdonii</name>
    <dbReference type="NCBI Taxonomy" id="106734"/>
    <lineage>
        <taxon>Eukaryota</taxon>
        <taxon>Metazoa</taxon>
        <taxon>Chordata</taxon>
        <taxon>Craniata</taxon>
        <taxon>Vertebrata</taxon>
        <taxon>Euteleostomi</taxon>
        <taxon>Archelosauria</taxon>
        <taxon>Testudinata</taxon>
        <taxon>Testudines</taxon>
        <taxon>Cryptodira</taxon>
        <taxon>Durocryptodira</taxon>
        <taxon>Testudinoidea</taxon>
        <taxon>Testudinidae</taxon>
        <taxon>Chelonoidis</taxon>
    </lineage>
</organism>
<dbReference type="InterPro" id="IPR011992">
    <property type="entry name" value="EF-hand-dom_pair"/>
</dbReference>
<feature type="binding site" evidence="5">
    <location>
        <position position="87"/>
    </location>
    <ligand>
        <name>Ca(2+)</name>
        <dbReference type="ChEBI" id="CHEBI:29108"/>
        <label>1</label>
    </ligand>
</feature>
<dbReference type="Pfam" id="PF13499">
    <property type="entry name" value="EF-hand_7"/>
    <property type="match status" value="1"/>
</dbReference>
<evidence type="ECO:0000259" key="7">
    <source>
        <dbReference type="PROSITE" id="PS50222"/>
    </source>
</evidence>
<dbReference type="PROSITE" id="PS00018">
    <property type="entry name" value="EF_HAND_1"/>
    <property type="match status" value="1"/>
</dbReference>
<evidence type="ECO:0000256" key="4">
    <source>
        <dbReference type="ARBA" id="ARBA00022837"/>
    </source>
</evidence>
<evidence type="ECO:0000256" key="3">
    <source>
        <dbReference type="ARBA" id="ARBA00022737"/>
    </source>
</evidence>
<evidence type="ECO:0000256" key="1">
    <source>
        <dbReference type="ARBA" id="ARBA00009753"/>
    </source>
</evidence>
<dbReference type="GO" id="GO:0005737">
    <property type="term" value="C:cytoplasm"/>
    <property type="evidence" value="ECO:0007669"/>
    <property type="project" value="TreeGrafter"/>
</dbReference>
<dbReference type="Ensembl" id="ENSCABT00000010302.1">
    <property type="protein sequence ID" value="ENSCABP00000009392.1"/>
    <property type="gene ID" value="ENSCABG00000007066.1"/>
</dbReference>
<accession>A0A8C0GKK4</accession>
<keyword evidence="4 5" id="KW-0106">Calcium</keyword>
<dbReference type="PROSITE" id="PS50222">
    <property type="entry name" value="EF_HAND_2"/>
    <property type="match status" value="1"/>
</dbReference>
<comment type="similarity">
    <text evidence="1 6">Belongs to the parvalbumin family.</text>
</comment>
<feature type="binding site" evidence="5">
    <location>
        <position position="50"/>
    </location>
    <ligand>
        <name>Ca(2+)</name>
        <dbReference type="ChEBI" id="CHEBI:29108"/>
        <label>1</label>
    </ligand>
</feature>
<evidence type="ECO:0000313" key="8">
    <source>
        <dbReference type="Ensembl" id="ENSCABP00000009392.1"/>
    </source>
</evidence>
<feature type="binding site" evidence="5">
    <location>
        <position position="91"/>
    </location>
    <ligand>
        <name>Ca(2+)</name>
        <dbReference type="ChEBI" id="CHEBI:29108"/>
        <label>2</label>
    </ligand>
</feature>
<dbReference type="Gene3D" id="1.10.238.10">
    <property type="entry name" value="EF-hand"/>
    <property type="match status" value="1"/>
</dbReference>
<feature type="binding site" evidence="5">
    <location>
        <position position="89"/>
    </location>
    <ligand>
        <name>Ca(2+)</name>
        <dbReference type="ChEBI" id="CHEBI:29108"/>
        <label>1</label>
    </ligand>
</feature>
<dbReference type="Proteomes" id="UP000694404">
    <property type="component" value="Unplaced"/>
</dbReference>
<sequence>RRIEPRLDADTTSAGMVCRDRHKFFEMVGLKKKSQEDIKKIFHILDKDRSGFIEENELKFILKGFTSNGRDLSDKETKTLLAAGDKDGDGKIGIDGRWLQGGSNSVHVT</sequence>
<dbReference type="OMA" id="HRKFFQM"/>
<evidence type="ECO:0000256" key="2">
    <source>
        <dbReference type="ARBA" id="ARBA00022723"/>
    </source>
</evidence>
<keyword evidence="9" id="KW-1185">Reference proteome</keyword>
<dbReference type="GeneTree" id="ENSGT00940000159653"/>
<evidence type="ECO:0000256" key="6">
    <source>
        <dbReference type="RuleBase" id="RU368048"/>
    </source>
</evidence>
<feature type="binding site" evidence="5">
    <location>
        <position position="85"/>
    </location>
    <ligand>
        <name>Ca(2+)</name>
        <dbReference type="ChEBI" id="CHEBI:29108"/>
        <label>1</label>
    </ligand>
</feature>
<dbReference type="AlphaFoldDB" id="A0A8C0GKK4"/>
<dbReference type="PANTHER" id="PTHR11653:SF2">
    <property type="entry name" value="PARVALBUMIN ALPHA"/>
    <property type="match status" value="1"/>
</dbReference>
<reference evidence="8" key="2">
    <citation type="submission" date="2025-09" db="UniProtKB">
        <authorList>
            <consortium name="Ensembl"/>
        </authorList>
    </citation>
    <scope>IDENTIFICATION</scope>
</reference>
<proteinExistence type="inferred from homology"/>
<reference evidence="8" key="1">
    <citation type="submission" date="2025-08" db="UniProtKB">
        <authorList>
            <consortium name="Ensembl"/>
        </authorList>
    </citation>
    <scope>IDENTIFICATION</scope>
</reference>
<dbReference type="PANTHER" id="PTHR11653">
    <property type="entry name" value="PARVALBUMIN ALPHA"/>
    <property type="match status" value="1"/>
</dbReference>
<feature type="binding site" evidence="5">
    <location>
        <position position="52"/>
    </location>
    <ligand>
        <name>Ca(2+)</name>
        <dbReference type="ChEBI" id="CHEBI:29108"/>
        <label>1</label>
    </ligand>
</feature>
<feature type="binding site" evidence="5">
    <location>
        <position position="48"/>
    </location>
    <ligand>
        <name>Ca(2+)</name>
        <dbReference type="ChEBI" id="CHEBI:29108"/>
        <label>1</label>
    </ligand>
</feature>
<feature type="binding site" evidence="5">
    <location>
        <position position="46"/>
    </location>
    <ligand>
        <name>Ca(2+)</name>
        <dbReference type="ChEBI" id="CHEBI:29108"/>
        <label>1</label>
    </ligand>
</feature>
<protein>
    <recommendedName>
        <fullName evidence="6">Parvalbumin</fullName>
    </recommendedName>
</protein>
<dbReference type="SUPFAM" id="SSF47473">
    <property type="entry name" value="EF-hand"/>
    <property type="match status" value="1"/>
</dbReference>
<evidence type="ECO:0000313" key="9">
    <source>
        <dbReference type="Proteomes" id="UP000694404"/>
    </source>
</evidence>
<dbReference type="PRINTS" id="PR01697">
    <property type="entry name" value="PARVALBUMIN"/>
</dbReference>
<keyword evidence="2 5" id="KW-0479">Metal-binding</keyword>
<feature type="domain" description="EF-hand" evidence="7">
    <location>
        <begin position="33"/>
        <end position="68"/>
    </location>
</feature>
<name>A0A8C0GKK4_CHEAB</name>
<feature type="binding site" evidence="5">
    <location>
        <position position="57"/>
    </location>
    <ligand>
        <name>Ca(2+)</name>
        <dbReference type="ChEBI" id="CHEBI:29108"/>
        <label>1</label>
    </ligand>
</feature>
<gene>
    <name evidence="8" type="primary">PVALB</name>
</gene>
<dbReference type="InterPro" id="IPR008080">
    <property type="entry name" value="Parvalbumin"/>
</dbReference>
<dbReference type="InterPro" id="IPR018247">
    <property type="entry name" value="EF_Hand_1_Ca_BS"/>
</dbReference>
<dbReference type="SMART" id="SM00054">
    <property type="entry name" value="EFh"/>
    <property type="match status" value="1"/>
</dbReference>
<dbReference type="InterPro" id="IPR002048">
    <property type="entry name" value="EF_hand_dom"/>
</dbReference>
<dbReference type="GO" id="GO:0005509">
    <property type="term" value="F:calcium ion binding"/>
    <property type="evidence" value="ECO:0007669"/>
    <property type="project" value="UniProtKB-UniRule"/>
</dbReference>
<evidence type="ECO:0000256" key="5">
    <source>
        <dbReference type="PIRSR" id="PIRSR608080-1"/>
    </source>
</evidence>
<keyword evidence="3" id="KW-0677">Repeat</keyword>
<comment type="function">
    <text evidence="6">In muscle, parvalbumin is thought to be involved in relaxation after contraction. It binds two calcium ions.</text>
</comment>